<feature type="domain" description="Protein export membrane protein SecD/SecF C-terminal" evidence="11">
    <location>
        <begin position="124"/>
        <end position="308"/>
    </location>
</feature>
<evidence type="ECO:0000256" key="3">
    <source>
        <dbReference type="ARBA" id="ARBA00022475"/>
    </source>
</evidence>
<dbReference type="GO" id="GO:0005886">
    <property type="term" value="C:plasma membrane"/>
    <property type="evidence" value="ECO:0007669"/>
    <property type="project" value="UniProtKB-SubCell"/>
</dbReference>
<dbReference type="GO" id="GO:0015450">
    <property type="term" value="F:protein-transporting ATPase activity"/>
    <property type="evidence" value="ECO:0007669"/>
    <property type="project" value="InterPro"/>
</dbReference>
<organism evidence="12 13">
    <name type="scientific">Propioniciclava coleopterorum</name>
    <dbReference type="NCBI Taxonomy" id="2714937"/>
    <lineage>
        <taxon>Bacteria</taxon>
        <taxon>Bacillati</taxon>
        <taxon>Actinomycetota</taxon>
        <taxon>Actinomycetes</taxon>
        <taxon>Propionibacteriales</taxon>
        <taxon>Propionibacteriaceae</taxon>
        <taxon>Propioniciclava</taxon>
    </lineage>
</organism>
<keyword evidence="3 9" id="KW-1003">Cell membrane</keyword>
<dbReference type="PANTHER" id="PTHR30081:SF8">
    <property type="entry name" value="PROTEIN TRANSLOCASE SUBUNIT SECF"/>
    <property type="match status" value="1"/>
</dbReference>
<feature type="compositionally biased region" description="Basic and acidic residues" evidence="10">
    <location>
        <begin position="319"/>
        <end position="332"/>
    </location>
</feature>
<dbReference type="PANTHER" id="PTHR30081">
    <property type="entry name" value="PROTEIN-EXPORT MEMBRANE PROTEIN SEC"/>
    <property type="match status" value="1"/>
</dbReference>
<gene>
    <name evidence="9 12" type="primary">secF</name>
    <name evidence="12" type="ORF">G7070_16605</name>
</gene>
<keyword evidence="8 9" id="KW-0472">Membrane</keyword>
<dbReference type="NCBIfam" id="TIGR00966">
    <property type="entry name" value="transloc_SecF"/>
    <property type="match status" value="1"/>
</dbReference>
<dbReference type="InterPro" id="IPR048634">
    <property type="entry name" value="SecD_SecF_C"/>
</dbReference>
<comment type="subunit">
    <text evidence="9">Forms a complex with SecD. Part of the essential Sec protein translocation apparatus which comprises SecA, SecYEG and auxiliary proteins SecDF. Other proteins may also be involved.</text>
</comment>
<dbReference type="InterPro" id="IPR055344">
    <property type="entry name" value="SecD_SecF_C_bact"/>
</dbReference>
<keyword evidence="2 9" id="KW-0813">Transport</keyword>
<protein>
    <recommendedName>
        <fullName evidence="9">Protein-export membrane protein SecF</fullName>
    </recommendedName>
</protein>
<evidence type="ECO:0000313" key="12">
    <source>
        <dbReference type="EMBL" id="QIK73587.1"/>
    </source>
</evidence>
<evidence type="ECO:0000256" key="5">
    <source>
        <dbReference type="ARBA" id="ARBA00022927"/>
    </source>
</evidence>
<dbReference type="EMBL" id="CP049865">
    <property type="protein sequence ID" value="QIK73587.1"/>
    <property type="molecule type" value="Genomic_DNA"/>
</dbReference>
<dbReference type="SUPFAM" id="SSF82866">
    <property type="entry name" value="Multidrug efflux transporter AcrB transmembrane domain"/>
    <property type="match status" value="1"/>
</dbReference>
<keyword evidence="7 9" id="KW-0811">Translocation</keyword>
<feature type="transmembrane region" description="Helical" evidence="9">
    <location>
        <begin position="280"/>
        <end position="304"/>
    </location>
</feature>
<name>A0A6G7YAE7_9ACTN</name>
<dbReference type="GO" id="GO:0043952">
    <property type="term" value="P:protein transport by the Sec complex"/>
    <property type="evidence" value="ECO:0007669"/>
    <property type="project" value="UniProtKB-UniRule"/>
</dbReference>
<sequence>MSKRNGLAHRLYTGEISYDFIGNAKRFYIVSAVILAICLASLGFRQLNLSIDFTGGSEFVVPTQVTQTTVDDYREVVQDSTVPDLGEIKVNTVGDNQVRVQVRALTAEEINDVTALLAAKAGVPTEQVTNNLIGASWGQQITQQGLIALVVFMALVSLMIWAYFRNWKMSAAAILALVHDLIVTAGIYSILQFAFTPATLIGMLTILGYSLYDTVVVFDKIRDNTRDITQQNRTFAAAANLAVNQVLVRSINTTIIGVLPVAALLFTGVFVLGTGPLKDLGLALFVGMIAGAYSSLFLAAPLYVQMREREPELAAHRRRIERGAKRTKRAADEPAETVEEAAATVSGVSSEPVLSASGTPVDPVRLGTVRGVDLPRSQPQRSTRAARKKDAR</sequence>
<dbReference type="PRINTS" id="PR01755">
    <property type="entry name" value="SECFTRNLCASE"/>
</dbReference>
<dbReference type="InterPro" id="IPR005665">
    <property type="entry name" value="SecF_bac"/>
</dbReference>
<evidence type="ECO:0000313" key="13">
    <source>
        <dbReference type="Proteomes" id="UP000501058"/>
    </source>
</evidence>
<feature type="transmembrane region" description="Helical" evidence="9">
    <location>
        <begin position="255"/>
        <end position="274"/>
    </location>
</feature>
<comment type="function">
    <text evidence="9">Part of the Sec protein translocase complex. Interacts with the SecYEG preprotein conducting channel. SecDF uses the proton motive force (PMF) to complete protein translocation after the ATP-dependent function of SecA.</text>
</comment>
<dbReference type="RefSeq" id="WP_166234654.1">
    <property type="nucleotide sequence ID" value="NZ_CP049865.1"/>
</dbReference>
<feature type="transmembrane region" description="Helical" evidence="9">
    <location>
        <begin position="171"/>
        <end position="191"/>
    </location>
</feature>
<reference evidence="12 13" key="1">
    <citation type="submission" date="2020-03" db="EMBL/GenBank/DDBJ databases">
        <title>Propioniciclava sp. nov., isolated from Hydrophilus acuminatus.</title>
        <authorList>
            <person name="Hyun D.-W."/>
            <person name="Bae J.-W."/>
        </authorList>
    </citation>
    <scope>NUCLEOTIDE SEQUENCE [LARGE SCALE GENOMIC DNA]</scope>
    <source>
        <strain evidence="12 13">HDW11</strain>
    </source>
</reference>
<feature type="region of interest" description="Disordered" evidence="10">
    <location>
        <begin position="319"/>
        <end position="392"/>
    </location>
</feature>
<dbReference type="AlphaFoldDB" id="A0A6G7YAE7"/>
<evidence type="ECO:0000256" key="4">
    <source>
        <dbReference type="ARBA" id="ARBA00022692"/>
    </source>
</evidence>
<dbReference type="NCBIfam" id="TIGR00916">
    <property type="entry name" value="2A0604s01"/>
    <property type="match status" value="1"/>
</dbReference>
<keyword evidence="13" id="KW-1185">Reference proteome</keyword>
<dbReference type="InterPro" id="IPR022645">
    <property type="entry name" value="SecD/SecF_bac"/>
</dbReference>
<dbReference type="InterPro" id="IPR022646">
    <property type="entry name" value="SecD/SecF_CS"/>
</dbReference>
<keyword evidence="5 9" id="KW-0653">Protein transport</keyword>
<feature type="transmembrane region" description="Helical" evidence="9">
    <location>
        <begin position="197"/>
        <end position="218"/>
    </location>
</feature>
<keyword evidence="4 9" id="KW-0812">Transmembrane</keyword>
<accession>A0A6G7YAE7</accession>
<dbReference type="Pfam" id="PF02355">
    <property type="entry name" value="SecD_SecF_C"/>
    <property type="match status" value="1"/>
</dbReference>
<feature type="transmembrane region" description="Helical" evidence="9">
    <location>
        <begin position="27"/>
        <end position="44"/>
    </location>
</feature>
<proteinExistence type="inferred from homology"/>
<dbReference type="Gene3D" id="1.20.1640.10">
    <property type="entry name" value="Multidrug efflux transporter AcrB transmembrane domain"/>
    <property type="match status" value="1"/>
</dbReference>
<dbReference type="InterPro" id="IPR022813">
    <property type="entry name" value="SecD/SecF_arch_bac"/>
</dbReference>
<comment type="similarity">
    <text evidence="9">Belongs to the SecD/SecF family. SecF subfamily.</text>
</comment>
<dbReference type="KEGG" id="prv:G7070_16605"/>
<comment type="subcellular location">
    <subcellularLocation>
        <location evidence="1 9">Cell membrane</location>
        <topology evidence="1 9">Multi-pass membrane protein</topology>
    </subcellularLocation>
</comment>
<keyword evidence="6 9" id="KW-1133">Transmembrane helix</keyword>
<evidence type="ECO:0000256" key="2">
    <source>
        <dbReference type="ARBA" id="ARBA00022448"/>
    </source>
</evidence>
<evidence type="ECO:0000256" key="7">
    <source>
        <dbReference type="ARBA" id="ARBA00023010"/>
    </source>
</evidence>
<feature type="transmembrane region" description="Helical" evidence="9">
    <location>
        <begin position="146"/>
        <end position="164"/>
    </location>
</feature>
<evidence type="ECO:0000256" key="8">
    <source>
        <dbReference type="ARBA" id="ARBA00023136"/>
    </source>
</evidence>
<feature type="compositionally biased region" description="Low complexity" evidence="10">
    <location>
        <begin position="340"/>
        <end position="351"/>
    </location>
</feature>
<evidence type="ECO:0000256" key="6">
    <source>
        <dbReference type="ARBA" id="ARBA00022989"/>
    </source>
</evidence>
<dbReference type="GO" id="GO:0065002">
    <property type="term" value="P:intracellular protein transmembrane transport"/>
    <property type="evidence" value="ECO:0007669"/>
    <property type="project" value="UniProtKB-UniRule"/>
</dbReference>
<dbReference type="Proteomes" id="UP000501058">
    <property type="component" value="Chromosome"/>
</dbReference>
<evidence type="ECO:0000256" key="10">
    <source>
        <dbReference type="SAM" id="MobiDB-lite"/>
    </source>
</evidence>
<dbReference type="HAMAP" id="MF_01464_B">
    <property type="entry name" value="SecF_B"/>
    <property type="match status" value="1"/>
</dbReference>
<dbReference type="Pfam" id="PF07549">
    <property type="entry name" value="Sec_GG"/>
    <property type="match status" value="1"/>
</dbReference>
<dbReference type="GO" id="GO:0006605">
    <property type="term" value="P:protein targeting"/>
    <property type="evidence" value="ECO:0007669"/>
    <property type="project" value="UniProtKB-UniRule"/>
</dbReference>
<evidence type="ECO:0000259" key="11">
    <source>
        <dbReference type="Pfam" id="PF02355"/>
    </source>
</evidence>
<evidence type="ECO:0000256" key="1">
    <source>
        <dbReference type="ARBA" id="ARBA00004651"/>
    </source>
</evidence>
<evidence type="ECO:0000256" key="9">
    <source>
        <dbReference type="HAMAP-Rule" id="MF_01464"/>
    </source>
</evidence>